<protein>
    <recommendedName>
        <fullName evidence="4">Large ribosomal subunit protein uL16</fullName>
    </recommendedName>
</protein>
<dbReference type="AlphaFoldDB" id="A0A830E7I1"/>
<dbReference type="Proteomes" id="UP001060771">
    <property type="component" value="Chromosome"/>
</dbReference>
<dbReference type="EMBL" id="AP026830">
    <property type="protein sequence ID" value="BDR90915.1"/>
    <property type="molecule type" value="Genomic_DNA"/>
</dbReference>
<dbReference type="InterPro" id="IPR047873">
    <property type="entry name" value="Ribosomal_uL16"/>
</dbReference>
<dbReference type="SUPFAM" id="SSF54686">
    <property type="entry name" value="Ribosomal protein L16p/L10e"/>
    <property type="match status" value="1"/>
</dbReference>
<dbReference type="InterPro" id="IPR036920">
    <property type="entry name" value="Ribosomal_uL16_sf"/>
</dbReference>
<dbReference type="Gene3D" id="3.90.1170.10">
    <property type="entry name" value="Ribosomal protein L10e/L16"/>
    <property type="match status" value="1"/>
</dbReference>
<reference evidence="6" key="1">
    <citation type="journal article" date="2014" name="Int. J. Syst. Evol. Microbiol.">
        <title>Complete genome sequence of Corynebacterium casei LMG S-19264T (=DSM 44701T), isolated from a smear-ripened cheese.</title>
        <authorList>
            <consortium name="US DOE Joint Genome Institute (JGI-PGF)"/>
            <person name="Walter F."/>
            <person name="Albersmeier A."/>
            <person name="Kalinowski J."/>
            <person name="Ruckert C."/>
        </authorList>
    </citation>
    <scope>NUCLEOTIDE SEQUENCE</scope>
    <source>
        <strain evidence="6">JCM 11219</strain>
    </source>
</reference>
<dbReference type="Pfam" id="PF00252">
    <property type="entry name" value="Ribosomal_L16"/>
    <property type="match status" value="1"/>
</dbReference>
<dbReference type="InterPro" id="IPR001197">
    <property type="entry name" value="Ribosomal_uL16_euk_arch"/>
</dbReference>
<evidence type="ECO:0000313" key="5">
    <source>
        <dbReference type="EMBL" id="BDR90915.1"/>
    </source>
</evidence>
<keyword evidence="8" id="KW-1185">Reference proteome</keyword>
<accession>A0A830E7I1</accession>
<dbReference type="GO" id="GO:0006412">
    <property type="term" value="P:translation"/>
    <property type="evidence" value="ECO:0007669"/>
    <property type="project" value="UniProtKB-UniRule"/>
</dbReference>
<dbReference type="HAMAP" id="MF_00448">
    <property type="entry name" value="Ribosomal_uL16_arch"/>
    <property type="match status" value="1"/>
</dbReference>
<comment type="similarity">
    <text evidence="1 4">Belongs to the universal ribosomal protein uL16 family.</text>
</comment>
<evidence type="ECO:0000313" key="8">
    <source>
        <dbReference type="Proteomes" id="UP001060771"/>
    </source>
</evidence>
<evidence type="ECO:0000313" key="6">
    <source>
        <dbReference type="EMBL" id="GGI79285.1"/>
    </source>
</evidence>
<proteinExistence type="inferred from homology"/>
<dbReference type="GO" id="GO:0005840">
    <property type="term" value="C:ribosome"/>
    <property type="evidence" value="ECO:0007669"/>
    <property type="project" value="UniProtKB-KW"/>
</dbReference>
<evidence type="ECO:0000256" key="3">
    <source>
        <dbReference type="ARBA" id="ARBA00023274"/>
    </source>
</evidence>
<evidence type="ECO:0000256" key="1">
    <source>
        <dbReference type="ARBA" id="ARBA00008931"/>
    </source>
</evidence>
<dbReference type="Proteomes" id="UP000657075">
    <property type="component" value="Unassembled WGS sequence"/>
</dbReference>
<dbReference type="GO" id="GO:1990904">
    <property type="term" value="C:ribonucleoprotein complex"/>
    <property type="evidence" value="ECO:0007669"/>
    <property type="project" value="UniProtKB-KW"/>
</dbReference>
<keyword evidence="2 4" id="KW-0689">Ribosomal protein</keyword>
<dbReference type="InterPro" id="IPR022981">
    <property type="entry name" value="Ribosomal_uL16_arc"/>
</dbReference>
<dbReference type="OrthoDB" id="30538at2157"/>
<sequence length="180" mass="20441">MPLRPARCYRRLKRPYTRTEYIAGAPYVQIPRFELGNTKPRERARFDHVVELVTEEVGQIRANALEAARQMAYKYLSKYVTDPNFYLKISVYPFNVIRENKMLAMAGADRLQQGMRLSFGVPSGRAVRVLKPGTVIMHVEVEGKNLAHAKEALRRAAAKLPLPTRIVSFPKQSGQVKAEA</sequence>
<dbReference type="NCBIfam" id="NF003239">
    <property type="entry name" value="PRK04199.1-4"/>
    <property type="match status" value="1"/>
</dbReference>
<dbReference type="GO" id="GO:0003735">
    <property type="term" value="F:structural constituent of ribosome"/>
    <property type="evidence" value="ECO:0007669"/>
    <property type="project" value="InterPro"/>
</dbReference>
<evidence type="ECO:0000256" key="4">
    <source>
        <dbReference type="HAMAP-Rule" id="MF_00448"/>
    </source>
</evidence>
<evidence type="ECO:0000313" key="7">
    <source>
        <dbReference type="Proteomes" id="UP000657075"/>
    </source>
</evidence>
<reference evidence="6" key="2">
    <citation type="submission" date="2020-09" db="EMBL/GenBank/DDBJ databases">
        <authorList>
            <person name="Sun Q."/>
            <person name="Ohkuma M."/>
        </authorList>
    </citation>
    <scope>NUCLEOTIDE SEQUENCE</scope>
    <source>
        <strain evidence="6">JCM 11219</strain>
    </source>
</reference>
<evidence type="ECO:0000256" key="2">
    <source>
        <dbReference type="ARBA" id="ARBA00022980"/>
    </source>
</evidence>
<keyword evidence="3 4" id="KW-0687">Ribonucleoprotein</keyword>
<dbReference type="GeneID" id="76205561"/>
<reference evidence="8" key="3">
    <citation type="submission" date="2022-09" db="EMBL/GenBank/DDBJ databases">
        <title>Complete genome sequence of Vulcanisaeta souniana.</title>
        <authorList>
            <person name="Kato S."/>
            <person name="Itoh T."/>
            <person name="Ohkuma M."/>
        </authorList>
    </citation>
    <scope>NUCLEOTIDE SEQUENCE [LARGE SCALE GENOMIC DNA]</scope>
    <source>
        <strain evidence="8">JCM 11219</strain>
    </source>
</reference>
<dbReference type="RefSeq" id="WP_054844366.1">
    <property type="nucleotide sequence ID" value="NZ_AP026830.1"/>
</dbReference>
<dbReference type="EMBL" id="BMNM01000006">
    <property type="protein sequence ID" value="GGI79285.1"/>
    <property type="molecule type" value="Genomic_DNA"/>
</dbReference>
<organism evidence="6 7">
    <name type="scientific">Vulcanisaeta souniana JCM 11219</name>
    <dbReference type="NCBI Taxonomy" id="1293586"/>
    <lineage>
        <taxon>Archaea</taxon>
        <taxon>Thermoproteota</taxon>
        <taxon>Thermoprotei</taxon>
        <taxon>Thermoproteales</taxon>
        <taxon>Thermoproteaceae</taxon>
        <taxon>Vulcanisaeta</taxon>
    </lineage>
</organism>
<name>A0A830E7I1_9CREN</name>
<reference evidence="5" key="4">
    <citation type="journal article" date="2023" name="Microbiol. Resour. Announc.">
        <title>Complete Genome Sequence of Vulcanisaeta souniana Strain IC-059, a Hyperthermophilic Archaeon Isolated from Hot Spring Water in Japan.</title>
        <authorList>
            <person name="Kato S."/>
            <person name="Itoh T."/>
            <person name="Wu L."/>
            <person name="Ma J."/>
            <person name="Ohkuma M."/>
        </authorList>
    </citation>
    <scope>NUCLEOTIDE SEQUENCE</scope>
    <source>
        <strain evidence="5">JCM 11219</strain>
    </source>
</reference>
<dbReference type="PANTHER" id="PTHR11726">
    <property type="entry name" value="60S RIBOSOMAL PROTEIN L10"/>
    <property type="match status" value="1"/>
</dbReference>
<gene>
    <name evidence="4" type="primary">rpl10e</name>
    <name evidence="6" type="ORF">GCM10007112_15280</name>
    <name evidence="5" type="ORF">Vsou_00080</name>
</gene>
<dbReference type="PIRSF" id="PIRSF005590">
    <property type="entry name" value="Ribosomal_L10"/>
    <property type="match status" value="1"/>
</dbReference>